<feature type="transmembrane region" description="Helical" evidence="6">
    <location>
        <begin position="317"/>
        <end position="339"/>
    </location>
</feature>
<dbReference type="GO" id="GO:0016020">
    <property type="term" value="C:membrane"/>
    <property type="evidence" value="ECO:0000318"/>
    <property type="project" value="GO_Central"/>
</dbReference>
<dbReference type="EMBL" id="AGNK02005770">
    <property type="status" value="NOT_ANNOTATED_CDS"/>
    <property type="molecule type" value="Genomic_DNA"/>
</dbReference>
<keyword evidence="8" id="KW-1185">Reference proteome</keyword>
<comment type="similarity">
    <text evidence="2 6">Belongs to the multi antimicrobial extrusion (MATE) (TC 2.A.66.1) family.</text>
</comment>
<feature type="transmembrane region" description="Helical" evidence="6">
    <location>
        <begin position="351"/>
        <end position="372"/>
    </location>
</feature>
<evidence type="ECO:0000256" key="4">
    <source>
        <dbReference type="ARBA" id="ARBA00022989"/>
    </source>
</evidence>
<dbReference type="GO" id="GO:0015297">
    <property type="term" value="F:antiporter activity"/>
    <property type="evidence" value="ECO:0007669"/>
    <property type="project" value="InterPro"/>
</dbReference>
<keyword evidence="4 6" id="KW-1133">Transmembrane helix</keyword>
<accession>K4A7P9</accession>
<feature type="transmembrane region" description="Helical" evidence="6">
    <location>
        <begin position="490"/>
        <end position="512"/>
    </location>
</feature>
<feature type="transmembrane region" description="Helical" evidence="6">
    <location>
        <begin position="158"/>
        <end position="175"/>
    </location>
</feature>
<dbReference type="GO" id="GO:0042910">
    <property type="term" value="F:xenobiotic transmembrane transporter activity"/>
    <property type="evidence" value="ECO:0007669"/>
    <property type="project" value="InterPro"/>
</dbReference>
<dbReference type="Proteomes" id="UP000004995">
    <property type="component" value="Unassembled WGS sequence"/>
</dbReference>
<dbReference type="InterPro" id="IPR045069">
    <property type="entry name" value="MATE_euk"/>
</dbReference>
<feature type="transmembrane region" description="Helical" evidence="6">
    <location>
        <begin position="254"/>
        <end position="278"/>
    </location>
</feature>
<dbReference type="InParanoid" id="K4A7P9"/>
<evidence type="ECO:0000256" key="3">
    <source>
        <dbReference type="ARBA" id="ARBA00022692"/>
    </source>
</evidence>
<dbReference type="AlphaFoldDB" id="K4A7P9"/>
<feature type="transmembrane region" description="Helical" evidence="6">
    <location>
        <begin position="388"/>
        <end position="411"/>
    </location>
</feature>
<dbReference type="OMA" id="IDIMSVC"/>
<evidence type="ECO:0000256" key="2">
    <source>
        <dbReference type="ARBA" id="ARBA00010199"/>
    </source>
</evidence>
<keyword evidence="5 6" id="KW-0472">Membrane</keyword>
<dbReference type="ExpressionAtlas" id="K4A7P9">
    <property type="expression patterns" value="baseline"/>
</dbReference>
<feature type="transmembrane region" description="Helical" evidence="6">
    <location>
        <begin position="181"/>
        <end position="203"/>
    </location>
</feature>
<feature type="transmembrane region" description="Helical" evidence="6">
    <location>
        <begin position="462"/>
        <end position="483"/>
    </location>
</feature>
<evidence type="ECO:0000313" key="7">
    <source>
        <dbReference type="EnsemblPlants" id="KQK89585"/>
    </source>
</evidence>
<dbReference type="EnsemblPlants" id="KQK89585">
    <property type="protein sequence ID" value="KQK89585"/>
    <property type="gene ID" value="SETIT_034905mg"/>
</dbReference>
<evidence type="ECO:0000256" key="5">
    <source>
        <dbReference type="ARBA" id="ARBA00023136"/>
    </source>
</evidence>
<proteinExistence type="inferred from homology"/>
<reference evidence="7" key="2">
    <citation type="submission" date="2018-08" db="UniProtKB">
        <authorList>
            <consortium name="EnsemblPlants"/>
        </authorList>
    </citation>
    <scope>IDENTIFICATION</scope>
    <source>
        <strain evidence="7">Yugu1</strain>
    </source>
</reference>
<comment type="subcellular location">
    <subcellularLocation>
        <location evidence="1">Membrane</location>
        <topology evidence="1">Multi-pass membrane protein</topology>
    </subcellularLocation>
</comment>
<dbReference type="GO" id="GO:0022857">
    <property type="term" value="F:transmembrane transporter activity"/>
    <property type="evidence" value="ECO:0000318"/>
    <property type="project" value="GO_Central"/>
</dbReference>
<dbReference type="eggNOG" id="KOG1347">
    <property type="taxonomic scope" value="Eukaryota"/>
</dbReference>
<keyword evidence="3 6" id="KW-0812">Transmembrane</keyword>
<protein>
    <recommendedName>
        <fullName evidence="6">Protein DETOXIFICATION</fullName>
    </recommendedName>
    <alternativeName>
        <fullName evidence="6">Multidrug and toxic compound extrusion protein</fullName>
    </alternativeName>
</protein>
<dbReference type="CDD" id="cd13132">
    <property type="entry name" value="MATE_eukaryotic"/>
    <property type="match status" value="1"/>
</dbReference>
<name>K4A7P9_SETIT</name>
<feature type="transmembrane region" description="Helical" evidence="6">
    <location>
        <begin position="432"/>
        <end position="456"/>
    </location>
</feature>
<evidence type="ECO:0000313" key="8">
    <source>
        <dbReference type="Proteomes" id="UP000004995"/>
    </source>
</evidence>
<feature type="transmembrane region" description="Helical" evidence="6">
    <location>
        <begin position="115"/>
        <end position="137"/>
    </location>
</feature>
<dbReference type="Gramene" id="KQK89585">
    <property type="protein sequence ID" value="KQK89585"/>
    <property type="gene ID" value="SETIT_034905mg"/>
</dbReference>
<dbReference type="InterPro" id="IPR002528">
    <property type="entry name" value="MATE_fam"/>
</dbReference>
<gene>
    <name evidence="7" type="primary">LOC101784170</name>
</gene>
<evidence type="ECO:0000256" key="6">
    <source>
        <dbReference type="RuleBase" id="RU004914"/>
    </source>
</evidence>
<feature type="transmembrane region" description="Helical" evidence="6">
    <location>
        <begin position="215"/>
        <end position="234"/>
    </location>
</feature>
<dbReference type="FunCoup" id="K4A7P9">
    <property type="interactions" value="67"/>
</dbReference>
<dbReference type="PANTHER" id="PTHR11206">
    <property type="entry name" value="MULTIDRUG RESISTANCE PROTEIN"/>
    <property type="match status" value="1"/>
</dbReference>
<dbReference type="GO" id="GO:1990961">
    <property type="term" value="P:xenobiotic detoxification by transmembrane export across the plasma membrane"/>
    <property type="evidence" value="ECO:0007669"/>
    <property type="project" value="InterPro"/>
</dbReference>
<reference evidence="8" key="1">
    <citation type="journal article" date="2012" name="Nat. Biotechnol.">
        <title>Reference genome sequence of the model plant Setaria.</title>
        <authorList>
            <person name="Bennetzen J.L."/>
            <person name="Schmutz J."/>
            <person name="Wang H."/>
            <person name="Percifield R."/>
            <person name="Hawkins J."/>
            <person name="Pontaroli A.C."/>
            <person name="Estep M."/>
            <person name="Feng L."/>
            <person name="Vaughn J.N."/>
            <person name="Grimwood J."/>
            <person name="Jenkins J."/>
            <person name="Barry K."/>
            <person name="Lindquist E."/>
            <person name="Hellsten U."/>
            <person name="Deshpande S."/>
            <person name="Wang X."/>
            <person name="Wu X."/>
            <person name="Mitros T."/>
            <person name="Triplett J."/>
            <person name="Yang X."/>
            <person name="Ye C.Y."/>
            <person name="Mauro-Herrera M."/>
            <person name="Wang L."/>
            <person name="Li P."/>
            <person name="Sharma M."/>
            <person name="Sharma R."/>
            <person name="Ronald P.C."/>
            <person name="Panaud O."/>
            <person name="Kellogg E.A."/>
            <person name="Brutnell T.P."/>
            <person name="Doust A.N."/>
            <person name="Tuskan G.A."/>
            <person name="Rokhsar D."/>
            <person name="Devos K.M."/>
        </authorList>
    </citation>
    <scope>NUCLEOTIDE SEQUENCE [LARGE SCALE GENOMIC DNA]</scope>
    <source>
        <strain evidence="8">cv. Yugu1</strain>
    </source>
</reference>
<sequence length="572" mass="62902">MASSPKLEDEPENEPNKLIMKRLVIRCWQESRLLWRLAFPALLTEVFQFSIGFVTTGFVGHLGEVELAAVSVVENILDSSAYGFLFGMGSALETLSGQAVGAGQLERLGTYTQQSWIICGATAAALAPAYAFATPILHSFLRQPAAVARAAGPYARWAVPRLFAHAANIPLLMFFQAQSRVWVVASISGAVLGVHAALTYVAVRRLGFGLRGAAVVGDVSHWLVVAAQFAYMAGGRFPDAWKGFTARAFNNLGAFVKLSLGSAVMIWFVVSVDIARFFQDLNCLISSSSLRSHSFFCLLHECWACFLVRVVDRKLLTFNFFISLEFWYYTTLLVLVGLLKHAKLQLDIMSVCLNYEFMTIMVALGFSTAVGIRVSNELGANRPKETKFAVVVSVSTSIFMGAIFMGVFLIWRTSLPKFFSDSHEVIHGASRLGYLLAVTVFMSSIWPVLSGVAVGAGWQVPVAFINVGCYYLVGIPLGILFGFKLKRGAMGIWMGMMIGTFLQMVILFAIIFTTKWEKQAVLAEARMLQWGGKNEKLPLMKSPPADDQMVPAEDDEMLAQGSQKNIEFVRTD</sequence>
<dbReference type="Pfam" id="PF01554">
    <property type="entry name" value="MatE"/>
    <property type="match status" value="2"/>
</dbReference>
<evidence type="ECO:0000256" key="1">
    <source>
        <dbReference type="ARBA" id="ARBA00004141"/>
    </source>
</evidence>
<organism evidence="7 8">
    <name type="scientific">Setaria italica</name>
    <name type="common">Foxtail millet</name>
    <name type="synonym">Panicum italicum</name>
    <dbReference type="NCBI Taxonomy" id="4555"/>
    <lineage>
        <taxon>Eukaryota</taxon>
        <taxon>Viridiplantae</taxon>
        <taxon>Streptophyta</taxon>
        <taxon>Embryophyta</taxon>
        <taxon>Tracheophyta</taxon>
        <taxon>Spermatophyta</taxon>
        <taxon>Magnoliopsida</taxon>
        <taxon>Liliopsida</taxon>
        <taxon>Poales</taxon>
        <taxon>Poaceae</taxon>
        <taxon>PACMAD clade</taxon>
        <taxon>Panicoideae</taxon>
        <taxon>Panicodae</taxon>
        <taxon>Paniceae</taxon>
        <taxon>Cenchrinae</taxon>
        <taxon>Setaria</taxon>
    </lineage>
</organism>